<dbReference type="InterPro" id="IPR011343">
    <property type="entry name" value="DeoC"/>
</dbReference>
<dbReference type="SMART" id="SM01133">
    <property type="entry name" value="DeoC"/>
    <property type="match status" value="1"/>
</dbReference>
<reference evidence="10 11" key="1">
    <citation type="journal article" date="2019" name="Syst. Appl. Microbiol.">
        <title>Polyphasic characterization of two novel Lactobacillus spp. isolated from blown salami packages: Description of Lactobacillus halodurans sp. nov. and Lactobacillus salsicarnum sp. nov.</title>
        <authorList>
            <person name="Schuster J.A."/>
            <person name="Klingl A."/>
            <person name="Vogel R.F."/>
            <person name="Ehrmann M.A."/>
        </authorList>
    </citation>
    <scope>NUCLEOTIDE SEQUENCE [LARGE SCALE GENOMIC DNA]</scope>
    <source>
        <strain evidence="9 10">TMW 1.1920</strain>
        <strain evidence="8 11">TMW 1.2172</strain>
    </source>
</reference>
<dbReference type="PANTHER" id="PTHR10889:SF1">
    <property type="entry name" value="DEOXYRIBOSE-PHOSPHATE ALDOLASE"/>
    <property type="match status" value="1"/>
</dbReference>
<comment type="function">
    <text evidence="6 7">Catalyzes a reversible aldol reaction between acetaldehyde and D-glyceraldehyde 3-phosphate to generate 2-deoxy-D-ribose 5-phosphate.</text>
</comment>
<evidence type="ECO:0000256" key="5">
    <source>
        <dbReference type="ARBA" id="ARBA00048791"/>
    </source>
</evidence>
<comment type="catalytic activity">
    <reaction evidence="5 7">
        <text>2-deoxy-D-ribose 5-phosphate = D-glyceraldehyde 3-phosphate + acetaldehyde</text>
        <dbReference type="Rhea" id="RHEA:12821"/>
        <dbReference type="ChEBI" id="CHEBI:15343"/>
        <dbReference type="ChEBI" id="CHEBI:59776"/>
        <dbReference type="ChEBI" id="CHEBI:62877"/>
        <dbReference type="EC" id="4.1.2.4"/>
    </reaction>
</comment>
<comment type="pathway">
    <text evidence="7">Carbohydrate degradation; 2-deoxy-D-ribose 1-phosphate degradation; D-glyceraldehyde 3-phosphate and acetaldehyde from 2-deoxy-alpha-D-ribose 1-phosphate: step 2/2.</text>
</comment>
<keyword evidence="4 7" id="KW-0704">Schiff base</keyword>
<dbReference type="EC" id="4.1.2.4" evidence="7"/>
<dbReference type="InterPro" id="IPR013785">
    <property type="entry name" value="Aldolase_TIM"/>
</dbReference>
<gene>
    <name evidence="7 9" type="primary">deoC</name>
    <name evidence="9" type="ORF">FHL05_03720</name>
    <name evidence="8" type="ORF">FHL06_08265</name>
</gene>
<dbReference type="EMBL" id="VDFO01000010">
    <property type="protein sequence ID" value="MQS96996.1"/>
    <property type="molecule type" value="Genomic_DNA"/>
</dbReference>
<evidence type="ECO:0000313" key="10">
    <source>
        <dbReference type="Proteomes" id="UP000371423"/>
    </source>
</evidence>
<dbReference type="OrthoDB" id="9778711at2"/>
<dbReference type="AlphaFoldDB" id="A0A5P0ZV90"/>
<dbReference type="EMBL" id="VDFP01000015">
    <property type="protein sequence ID" value="MQS76372.1"/>
    <property type="molecule type" value="Genomic_DNA"/>
</dbReference>
<dbReference type="Proteomes" id="UP000414364">
    <property type="component" value="Unassembled WGS sequence"/>
</dbReference>
<feature type="active site" description="Schiff-base intermediate with acetaldehyde" evidence="7">
    <location>
        <position position="161"/>
    </location>
</feature>
<dbReference type="PIRSF" id="PIRSF001357">
    <property type="entry name" value="DeoC"/>
    <property type="match status" value="1"/>
</dbReference>
<dbReference type="NCBIfam" id="TIGR00126">
    <property type="entry name" value="deoC"/>
    <property type="match status" value="1"/>
</dbReference>
<dbReference type="GO" id="GO:0016052">
    <property type="term" value="P:carbohydrate catabolic process"/>
    <property type="evidence" value="ECO:0007669"/>
    <property type="project" value="TreeGrafter"/>
</dbReference>
<dbReference type="HAMAP" id="MF_00114">
    <property type="entry name" value="DeoC_type1"/>
    <property type="match status" value="1"/>
</dbReference>
<dbReference type="GO" id="GO:0004139">
    <property type="term" value="F:deoxyribose-phosphate aldolase activity"/>
    <property type="evidence" value="ECO:0007669"/>
    <property type="project" value="UniProtKB-UniRule"/>
</dbReference>
<keyword evidence="10" id="KW-1185">Reference proteome</keyword>
<evidence type="ECO:0000256" key="7">
    <source>
        <dbReference type="HAMAP-Rule" id="MF_00114"/>
    </source>
</evidence>
<keyword evidence="3 7" id="KW-0456">Lyase</keyword>
<dbReference type="FunFam" id="3.20.20.70:FF:000044">
    <property type="entry name" value="Deoxyribose-phosphate aldolase"/>
    <property type="match status" value="1"/>
</dbReference>
<evidence type="ECO:0000256" key="3">
    <source>
        <dbReference type="ARBA" id="ARBA00023239"/>
    </source>
</evidence>
<dbReference type="InterPro" id="IPR002915">
    <property type="entry name" value="DeoC/FbaB/LacD_aldolase"/>
</dbReference>
<comment type="caution">
    <text evidence="9">The sequence shown here is derived from an EMBL/GenBank/DDBJ whole genome shotgun (WGS) entry which is preliminary data.</text>
</comment>
<protein>
    <recommendedName>
        <fullName evidence="7">Deoxyribose-phosphate aldolase</fullName>
        <shortName evidence="7">DERA</shortName>
        <ecNumber evidence="7">4.1.2.4</ecNumber>
    </recommendedName>
    <alternativeName>
        <fullName evidence="7">2-deoxy-D-ribose 5-phosphate aldolase</fullName>
    </alternativeName>
    <alternativeName>
        <fullName evidence="7">Phosphodeoxyriboaldolase</fullName>
        <shortName evidence="7">Deoxyriboaldolase</shortName>
    </alternativeName>
</protein>
<dbReference type="RefSeq" id="WP_153385764.1">
    <property type="nucleotide sequence ID" value="NZ_VDFO01000010.1"/>
</dbReference>
<dbReference type="Pfam" id="PF01791">
    <property type="entry name" value="DeoC"/>
    <property type="match status" value="1"/>
</dbReference>
<evidence type="ECO:0000313" key="11">
    <source>
        <dbReference type="Proteomes" id="UP000414364"/>
    </source>
</evidence>
<dbReference type="SUPFAM" id="SSF51569">
    <property type="entry name" value="Aldolase"/>
    <property type="match status" value="1"/>
</dbReference>
<keyword evidence="2 7" id="KW-0963">Cytoplasm</keyword>
<name>A0A5P0ZV90_9LACO</name>
<feature type="active site" description="Proton donor/acceptor" evidence="7">
    <location>
        <position position="97"/>
    </location>
</feature>
<evidence type="ECO:0000313" key="8">
    <source>
        <dbReference type="EMBL" id="MQS76372.1"/>
    </source>
</evidence>
<organism evidence="9 10">
    <name type="scientific">Companilactobacillus halodurans</name>
    <dbReference type="NCBI Taxonomy" id="2584183"/>
    <lineage>
        <taxon>Bacteria</taxon>
        <taxon>Bacillati</taxon>
        <taxon>Bacillota</taxon>
        <taxon>Bacilli</taxon>
        <taxon>Lactobacillales</taxon>
        <taxon>Lactobacillaceae</taxon>
        <taxon>Companilactobacillus</taxon>
    </lineage>
</organism>
<comment type="similarity">
    <text evidence="1 7">Belongs to the DeoC/FbaB aldolase family. DeoC type 1 subfamily.</text>
</comment>
<comment type="subcellular location">
    <subcellularLocation>
        <location evidence="7">Cytoplasm</location>
    </subcellularLocation>
</comment>
<dbReference type="PANTHER" id="PTHR10889">
    <property type="entry name" value="DEOXYRIBOSE-PHOSPHATE ALDOLASE"/>
    <property type="match status" value="1"/>
</dbReference>
<dbReference type="UniPathway" id="UPA00002">
    <property type="reaction ID" value="UER00468"/>
</dbReference>
<evidence type="ECO:0000256" key="2">
    <source>
        <dbReference type="ARBA" id="ARBA00022490"/>
    </source>
</evidence>
<evidence type="ECO:0000313" key="9">
    <source>
        <dbReference type="EMBL" id="MQS96996.1"/>
    </source>
</evidence>
<dbReference type="Proteomes" id="UP000371423">
    <property type="component" value="Unassembled WGS sequence"/>
</dbReference>
<proteinExistence type="inferred from homology"/>
<dbReference type="GO" id="GO:0005737">
    <property type="term" value="C:cytoplasm"/>
    <property type="evidence" value="ECO:0007669"/>
    <property type="project" value="UniProtKB-SubCell"/>
</dbReference>
<sequence>MTQYEYTLDELSRLIDHTNLHAYASAKDMKKLCDEAKKYHFRMVAINQVQSKLCYNELKDTDIDIGAAISFPLGQTTVESKLFDIKNAIDNGANEIDYVINITEVKNGNFDYIKDEMEQIVRVCHEDNVLIKVIFENAYLTKDEIKHVAQIAKEVKPDFIKTSTGFGPSGAKVEDVKLMKSVVGDDVSVKAAGGIRNSDDFLAMISAGADRIGASSGIPIINAIKKRMQDENVDTIKIDRDYKKNMK</sequence>
<evidence type="ECO:0000256" key="4">
    <source>
        <dbReference type="ARBA" id="ARBA00023270"/>
    </source>
</evidence>
<feature type="active site" description="Proton donor/acceptor" evidence="7">
    <location>
        <position position="190"/>
    </location>
</feature>
<dbReference type="Gene3D" id="3.20.20.70">
    <property type="entry name" value="Aldolase class I"/>
    <property type="match status" value="1"/>
</dbReference>
<dbReference type="InterPro" id="IPR028581">
    <property type="entry name" value="DeoC_typeI"/>
</dbReference>
<evidence type="ECO:0000256" key="1">
    <source>
        <dbReference type="ARBA" id="ARBA00010936"/>
    </source>
</evidence>
<dbReference type="GO" id="GO:0006018">
    <property type="term" value="P:2-deoxyribose 1-phosphate catabolic process"/>
    <property type="evidence" value="ECO:0007669"/>
    <property type="project" value="UniProtKB-UniRule"/>
</dbReference>
<evidence type="ECO:0000256" key="6">
    <source>
        <dbReference type="ARBA" id="ARBA00056337"/>
    </source>
</evidence>
<dbReference type="GO" id="GO:0009264">
    <property type="term" value="P:deoxyribonucleotide catabolic process"/>
    <property type="evidence" value="ECO:0007669"/>
    <property type="project" value="UniProtKB-UniRule"/>
</dbReference>
<dbReference type="CDD" id="cd00959">
    <property type="entry name" value="DeoC"/>
    <property type="match status" value="1"/>
</dbReference>
<accession>A0A5P0ZV90</accession>